<evidence type="ECO:0000256" key="7">
    <source>
        <dbReference type="ARBA" id="ARBA00038929"/>
    </source>
</evidence>
<dbReference type="HOGENOM" id="CLU_004624_6_1_1"/>
<dbReference type="OrthoDB" id="62120at2759"/>
<dbReference type="EC" id="3.2.1.58" evidence="7"/>
<accession>A0A0C9VJC7</accession>
<dbReference type="GO" id="GO:0004338">
    <property type="term" value="F:glucan exo-1,3-beta-glucosidase activity"/>
    <property type="evidence" value="ECO:0007669"/>
    <property type="project" value="UniProtKB-EC"/>
</dbReference>
<comment type="catalytic activity">
    <reaction evidence="6">
        <text>Successive hydrolysis of beta-D-glucose units from the non-reducing ends of (1-&gt;3)-beta-D-glucans, releasing alpha-glucose.</text>
        <dbReference type="EC" id="3.2.1.58"/>
    </reaction>
</comment>
<dbReference type="PANTHER" id="PTHR31297:SF34">
    <property type="entry name" value="GLUCAN 1,3-BETA-GLUCOSIDASE 2"/>
    <property type="match status" value="1"/>
</dbReference>
<evidence type="ECO:0000256" key="6">
    <source>
        <dbReference type="ARBA" id="ARBA00036824"/>
    </source>
</evidence>
<dbReference type="AlphaFoldDB" id="A0A0C9VJC7"/>
<dbReference type="Gene3D" id="3.20.20.80">
    <property type="entry name" value="Glycosidases"/>
    <property type="match status" value="1"/>
</dbReference>
<keyword evidence="3" id="KW-0325">Glycoprotein</keyword>
<organism evidence="8 9">
    <name type="scientific">Sphaerobolus stellatus (strain SS14)</name>
    <dbReference type="NCBI Taxonomy" id="990650"/>
    <lineage>
        <taxon>Eukaryota</taxon>
        <taxon>Fungi</taxon>
        <taxon>Dikarya</taxon>
        <taxon>Basidiomycota</taxon>
        <taxon>Agaricomycotina</taxon>
        <taxon>Agaricomycetes</taxon>
        <taxon>Phallomycetidae</taxon>
        <taxon>Geastrales</taxon>
        <taxon>Sphaerobolaceae</taxon>
        <taxon>Sphaerobolus</taxon>
    </lineage>
</organism>
<evidence type="ECO:0000256" key="5">
    <source>
        <dbReference type="ARBA" id="ARBA00023316"/>
    </source>
</evidence>
<evidence type="ECO:0000256" key="3">
    <source>
        <dbReference type="ARBA" id="ARBA00023180"/>
    </source>
</evidence>
<evidence type="ECO:0000256" key="2">
    <source>
        <dbReference type="ARBA" id="ARBA00022801"/>
    </source>
</evidence>
<dbReference type="GO" id="GO:0005576">
    <property type="term" value="C:extracellular region"/>
    <property type="evidence" value="ECO:0007669"/>
    <property type="project" value="TreeGrafter"/>
</dbReference>
<dbReference type="SUPFAM" id="SSF51445">
    <property type="entry name" value="(Trans)glycosidases"/>
    <property type="match status" value="1"/>
</dbReference>
<dbReference type="Proteomes" id="UP000054279">
    <property type="component" value="Unassembled WGS sequence"/>
</dbReference>
<keyword evidence="5" id="KW-0961">Cell wall biogenesis/degradation</keyword>
<reference evidence="8 9" key="1">
    <citation type="submission" date="2014-06" db="EMBL/GenBank/DDBJ databases">
        <title>Evolutionary Origins and Diversification of the Mycorrhizal Mutualists.</title>
        <authorList>
            <consortium name="DOE Joint Genome Institute"/>
            <consortium name="Mycorrhizal Genomics Consortium"/>
            <person name="Kohler A."/>
            <person name="Kuo A."/>
            <person name="Nagy L.G."/>
            <person name="Floudas D."/>
            <person name="Copeland A."/>
            <person name="Barry K.W."/>
            <person name="Cichocki N."/>
            <person name="Veneault-Fourrey C."/>
            <person name="LaButti K."/>
            <person name="Lindquist E.A."/>
            <person name="Lipzen A."/>
            <person name="Lundell T."/>
            <person name="Morin E."/>
            <person name="Murat C."/>
            <person name="Riley R."/>
            <person name="Ohm R."/>
            <person name="Sun H."/>
            <person name="Tunlid A."/>
            <person name="Henrissat B."/>
            <person name="Grigoriev I.V."/>
            <person name="Hibbett D.S."/>
            <person name="Martin F."/>
        </authorList>
    </citation>
    <scope>NUCLEOTIDE SEQUENCE [LARGE SCALE GENOMIC DNA]</scope>
    <source>
        <strain evidence="8 9">SS14</strain>
    </source>
</reference>
<dbReference type="InterPro" id="IPR017853">
    <property type="entry name" value="GH"/>
</dbReference>
<evidence type="ECO:0000256" key="4">
    <source>
        <dbReference type="ARBA" id="ARBA00023295"/>
    </source>
</evidence>
<dbReference type="InterPro" id="IPR050386">
    <property type="entry name" value="Glycosyl_hydrolase_5"/>
</dbReference>
<evidence type="ECO:0000313" key="9">
    <source>
        <dbReference type="Proteomes" id="UP000054279"/>
    </source>
</evidence>
<sequence length="451" mass="48219">RIPLPYWAIETRDDEPFLEGVAWKYFLQAIEWARKYGLRINVDLHALPGSQNGWNHSGRLGSINVLNGVMGIANAQRSLTYIRIIAEFISQPQYKDVVPLFGVVNEPQASIVGQPQLQSFYIQIYETIRNIGVGAGNGPIISYHDGFIGLANWAGWLPNADRVAMDTHPYFAFAGQSNAPISSYGPSACTAWGPMMNDSWTNIGITAAGEFSLATNDCGLFVNGVGLGTRYEGNFTGGPTDAVGSCEQWDDWESWTPDTKSQLMSFALASMDSLQNWFFWTWKIGASSVYGSVRAPFWSYSLGLQQGWIPTDPRKSAGSCAVADPYVGPPQSWQTGGSGANQIPATATAQFVFPPAQISNAGADGSLLPTYTPTGKVMTLPVSTITASATKTANPGSGWTNTQDTMGAYVAIPGCSYPDPWSGVGAAVPTAACGAAAKKREPVLAVVTPLT</sequence>
<keyword evidence="4" id="KW-0326">Glycosidase</keyword>
<feature type="non-terminal residue" evidence="8">
    <location>
        <position position="1"/>
    </location>
</feature>
<name>A0A0C9VJC7_SPHS4</name>
<dbReference type="PANTHER" id="PTHR31297">
    <property type="entry name" value="GLUCAN ENDO-1,6-BETA-GLUCOSIDASE B"/>
    <property type="match status" value="1"/>
</dbReference>
<dbReference type="GO" id="GO:0009986">
    <property type="term" value="C:cell surface"/>
    <property type="evidence" value="ECO:0007669"/>
    <property type="project" value="TreeGrafter"/>
</dbReference>
<evidence type="ECO:0000313" key="8">
    <source>
        <dbReference type="EMBL" id="KIJ37740.1"/>
    </source>
</evidence>
<proteinExistence type="inferred from homology"/>
<dbReference type="GO" id="GO:0009251">
    <property type="term" value="P:glucan catabolic process"/>
    <property type="evidence" value="ECO:0007669"/>
    <property type="project" value="TreeGrafter"/>
</dbReference>
<keyword evidence="9" id="KW-1185">Reference proteome</keyword>
<gene>
    <name evidence="8" type="ORF">M422DRAFT_177687</name>
</gene>
<evidence type="ECO:0000256" key="1">
    <source>
        <dbReference type="ARBA" id="ARBA00005641"/>
    </source>
</evidence>
<comment type="similarity">
    <text evidence="1">Belongs to the glycosyl hydrolase 5 (cellulase A) family.</text>
</comment>
<protein>
    <recommendedName>
        <fullName evidence="7">glucan 1,3-beta-glucosidase</fullName>
        <ecNumber evidence="7">3.2.1.58</ecNumber>
    </recommendedName>
</protein>
<dbReference type="GO" id="GO:0071555">
    <property type="term" value="P:cell wall organization"/>
    <property type="evidence" value="ECO:0007669"/>
    <property type="project" value="UniProtKB-KW"/>
</dbReference>
<keyword evidence="2" id="KW-0378">Hydrolase</keyword>
<dbReference type="EMBL" id="KN837167">
    <property type="protein sequence ID" value="KIJ37740.1"/>
    <property type="molecule type" value="Genomic_DNA"/>
</dbReference>